<reference evidence="2" key="1">
    <citation type="submission" date="2014-11" db="EMBL/GenBank/DDBJ databases">
        <title>Molecular phylogeny of cliff fern family Woodsiaceae with morphological implications.</title>
        <authorList>
            <person name="Shao Y.-Z."/>
            <person name="Wei R."/>
            <person name="Zhang X.-C."/>
        </authorList>
    </citation>
    <scope>NUCLEOTIDE SEQUENCE</scope>
</reference>
<sequence length="223" mass="24418">MKCLSVDPPIESFVDGRLKSCLDSIADEMDTSESAHLFALEPACEEETEEGGERGEEEEEDEDVLDEKEKEAIPRLLDLSLSVSGVRQAAAPPDSSQGTKDEGQTSLHNSKGVHLSTVVKKGLSLFMPNSSTNTSTQGCFRFRAACTDAPAGNCVPESSTVLLDIAKEHAAAQEREKQRKERLERCEARGLRVAARRGARQDYRELCRLDNFADSGPEDLDSE</sequence>
<dbReference type="AlphaFoldDB" id="A0A0K6S785"/>
<protein>
    <submittedName>
        <fullName evidence="2">Uncharacterized protein</fullName>
    </submittedName>
</protein>
<accession>A0A0K6S785</accession>
<dbReference type="EMBL" id="CDMZ01000868">
    <property type="protein sequence ID" value="CUC09442.1"/>
    <property type="molecule type" value="Genomic_DNA"/>
</dbReference>
<dbReference type="VEuPathDB" id="CryptoDB:Cvel_20143"/>
<proteinExistence type="predicted"/>
<feature type="compositionally biased region" description="Acidic residues" evidence="1">
    <location>
        <begin position="43"/>
        <end position="66"/>
    </location>
</feature>
<organism evidence="2">
    <name type="scientific">Chromera velia CCMP2878</name>
    <dbReference type="NCBI Taxonomy" id="1169474"/>
    <lineage>
        <taxon>Eukaryota</taxon>
        <taxon>Sar</taxon>
        <taxon>Alveolata</taxon>
        <taxon>Colpodellida</taxon>
        <taxon>Chromeraceae</taxon>
        <taxon>Chromera</taxon>
    </lineage>
</organism>
<evidence type="ECO:0000256" key="1">
    <source>
        <dbReference type="SAM" id="MobiDB-lite"/>
    </source>
</evidence>
<dbReference type="PhylomeDB" id="A0A0K6S785"/>
<feature type="compositionally biased region" description="Polar residues" evidence="1">
    <location>
        <begin position="94"/>
        <end position="109"/>
    </location>
</feature>
<name>A0A0K6S785_9ALVE</name>
<feature type="region of interest" description="Disordered" evidence="1">
    <location>
        <begin position="32"/>
        <end position="71"/>
    </location>
</feature>
<evidence type="ECO:0000313" key="2">
    <source>
        <dbReference type="EMBL" id="CUC09442.1"/>
    </source>
</evidence>
<gene>
    <name evidence="2" type="ORF">Cvel_20143.t2.CR1</name>
</gene>
<feature type="region of interest" description="Disordered" evidence="1">
    <location>
        <begin position="85"/>
        <end position="109"/>
    </location>
</feature>